<dbReference type="EMBL" id="JARKIE010000183">
    <property type="protein sequence ID" value="KAJ7670244.1"/>
    <property type="molecule type" value="Genomic_DNA"/>
</dbReference>
<evidence type="ECO:0000313" key="11">
    <source>
        <dbReference type="EMBL" id="KAJ7670244.1"/>
    </source>
</evidence>
<dbReference type="AlphaFoldDB" id="A0AAD7CYB1"/>
<dbReference type="CDD" id="cd03784">
    <property type="entry name" value="GT1_Gtf-like"/>
    <property type="match status" value="1"/>
</dbReference>
<feature type="region of interest" description="Disordered" evidence="8">
    <location>
        <begin position="1"/>
        <end position="27"/>
    </location>
</feature>
<evidence type="ECO:0000259" key="9">
    <source>
        <dbReference type="Pfam" id="PF03033"/>
    </source>
</evidence>
<comment type="catalytic activity">
    <reaction evidence="6">
        <text>ergosterol + UDP-alpha-D-glucose = ergosteryl 3-beta-D-glucoside + UDP + H(+)</text>
        <dbReference type="Rhea" id="RHEA:61836"/>
        <dbReference type="ChEBI" id="CHEBI:15378"/>
        <dbReference type="ChEBI" id="CHEBI:16933"/>
        <dbReference type="ChEBI" id="CHEBI:52973"/>
        <dbReference type="ChEBI" id="CHEBI:58223"/>
        <dbReference type="ChEBI" id="CHEBI:58885"/>
    </reaction>
    <physiologicalReaction direction="left-to-right" evidence="6">
        <dbReference type="Rhea" id="RHEA:61837"/>
    </physiologicalReaction>
</comment>
<dbReference type="EC" id="2.4.1.173" evidence="2"/>
<protein>
    <recommendedName>
        <fullName evidence="2">sterol 3beta-glucosyltransferase</fullName>
        <ecNumber evidence="2">2.4.1.173</ecNumber>
    </recommendedName>
    <alternativeName>
        <fullName evidence="5">Autophagy-related protein 26</fullName>
    </alternativeName>
</protein>
<dbReference type="Proteomes" id="UP001221757">
    <property type="component" value="Unassembled WGS sequence"/>
</dbReference>
<proteinExistence type="inferred from homology"/>
<keyword evidence="3" id="KW-0328">Glycosyltransferase</keyword>
<dbReference type="GO" id="GO:0016906">
    <property type="term" value="F:sterol 3-beta-glucosyltransferase activity"/>
    <property type="evidence" value="ECO:0007669"/>
    <property type="project" value="UniProtKB-EC"/>
</dbReference>
<sequence length="1046" mass="115573">MPTSADSLESAYRTDTLSSGDITDDDLSLTDPVSSLDHFYTEAAAFEQVLASNGCIEGRETGVNGLNGFEDLVAKHLTPSEQAITSRAVKLRATGSAPSWTPSPTSSISEEPDTYSEEPDDSLDDSDESSTICAIPVPTIHRSGTLDSDPWKLDPDEVVRLLIEEFGPLAPEGEEEKLLLETDGGLIKDISILGVIHLTTHRLCFHATLFAPELQVIKAGPVVIHRKGWRSNRRLWLELSNDMLCTYASSSDNDKLRPIRTILLSSIRKIAPVDPKRPKYVRLFFTGEATNQDSSLSGFAEFGTEEAAIDWRKEIAGAVFLYRHRRREALDGSDAESDVGIRLSCPLARINSATFDSVMPALASLDIDGHNIDSPRTIRIGCIYPLPVWQNLPEILARYKQRRSTHPSQLDETPVFVDLGPLSFPDAQSDAQPALEPVDVKEKAVRNALALGPEQAIWMVKASVHRTIASAGYFVVATDYICFWSKFFTHADLRYRLPITIVRRAKPFSIRVCSFGLALEIDGHSDLRFQFKTDELRTETITRVNAALSERSEPRTPSATSGFNTPTSVSPLKRSATGIFAPLERSLAAAIASGPSTALQAKLPKAINLPRQLLVRRAGKHFVCLTIGSRGDVQPYIALGLGLMKEGHTVTIVTHEEYKPWIESFGIKHKQAGGDPGALMKLRYGYAMFSPEFFKESIQNFRPWLDQLLLDSWESCQGADILLESPSAMSGVHIAEALNIPYFRTFTMPWTKTSEFPHAFLSPPVEAPTLNSASNVMWTATSGQINRWRRDTLKIGNTNMGHLEQSQIPFIYNFSQAVVPKPLDWNDATTVSGYWFLDNPDGANWTPPADLVEWMAKARKDGKAIVYIGFGSITVPHPNKVTARIVKAVLKSGVRAIISKGWSARMSKASQKDPEVEIPPECYLLDKVPHDWLFPLIDACVHHGGAGTTGASLRAGIPTVIKPWFGDQYFWASRVQKLGAGIRLSSLHTQEFSEALIKATTSRVMKEKAAAVGEKIRAEDGVHTAIHTIYTYLERASTYIEKIRSH</sequence>
<name>A0AAD7CYB1_MYCRO</name>
<organism evidence="11 12">
    <name type="scientific">Mycena rosella</name>
    <name type="common">Pink bonnet</name>
    <name type="synonym">Agaricus rosellus</name>
    <dbReference type="NCBI Taxonomy" id="1033263"/>
    <lineage>
        <taxon>Eukaryota</taxon>
        <taxon>Fungi</taxon>
        <taxon>Dikarya</taxon>
        <taxon>Basidiomycota</taxon>
        <taxon>Agaricomycotina</taxon>
        <taxon>Agaricomycetes</taxon>
        <taxon>Agaricomycetidae</taxon>
        <taxon>Agaricales</taxon>
        <taxon>Marasmiineae</taxon>
        <taxon>Mycenaceae</taxon>
        <taxon>Mycena</taxon>
    </lineage>
</organism>
<comment type="catalytic activity">
    <reaction evidence="7">
        <text>a sterol + UDP-alpha-D-glucose = a sterol 3-beta-D-glucoside + UDP + H(+)</text>
        <dbReference type="Rhea" id="RHEA:22724"/>
        <dbReference type="ChEBI" id="CHEBI:15378"/>
        <dbReference type="ChEBI" id="CHEBI:15889"/>
        <dbReference type="ChEBI" id="CHEBI:37424"/>
        <dbReference type="ChEBI" id="CHEBI:58223"/>
        <dbReference type="ChEBI" id="CHEBI:58885"/>
        <dbReference type="EC" id="2.4.1.173"/>
    </reaction>
    <physiologicalReaction direction="left-to-right" evidence="7">
        <dbReference type="Rhea" id="RHEA:22725"/>
    </physiologicalReaction>
</comment>
<dbReference type="GO" id="GO:0016125">
    <property type="term" value="P:sterol metabolic process"/>
    <property type="evidence" value="ECO:0007669"/>
    <property type="project" value="TreeGrafter"/>
</dbReference>
<dbReference type="InterPro" id="IPR004276">
    <property type="entry name" value="GlycoTrans_28_N"/>
</dbReference>
<dbReference type="PANTHER" id="PTHR48050:SF26">
    <property type="entry name" value="STEROL 3-BETA-GLUCOSYLTRANSFERASE"/>
    <property type="match status" value="1"/>
</dbReference>
<dbReference type="Pfam" id="PF03033">
    <property type="entry name" value="Glyco_transf_28"/>
    <property type="match status" value="1"/>
</dbReference>
<gene>
    <name evidence="11" type="ORF">B0H17DRAFT_948984</name>
</gene>
<evidence type="ECO:0000256" key="3">
    <source>
        <dbReference type="ARBA" id="ARBA00022676"/>
    </source>
</evidence>
<dbReference type="Pfam" id="PF06722">
    <property type="entry name" value="EryCIII-like_C"/>
    <property type="match status" value="1"/>
</dbReference>
<keyword evidence="12" id="KW-1185">Reference proteome</keyword>
<dbReference type="InterPro" id="IPR010610">
    <property type="entry name" value="EryCIII-like_C"/>
</dbReference>
<evidence type="ECO:0000313" key="12">
    <source>
        <dbReference type="Proteomes" id="UP001221757"/>
    </source>
</evidence>
<evidence type="ECO:0000256" key="1">
    <source>
        <dbReference type="ARBA" id="ARBA00006962"/>
    </source>
</evidence>
<dbReference type="Gene3D" id="3.40.50.2000">
    <property type="entry name" value="Glycogen Phosphorylase B"/>
    <property type="match status" value="2"/>
</dbReference>
<dbReference type="SUPFAM" id="SSF53756">
    <property type="entry name" value="UDP-Glycosyltransferase/glycogen phosphorylase"/>
    <property type="match status" value="1"/>
</dbReference>
<comment type="similarity">
    <text evidence="1">Belongs to the glycosyltransferase 28 family.</text>
</comment>
<dbReference type="FunFam" id="3.40.50.2000:FF:000009">
    <property type="entry name" value="Sterol 3-beta-glucosyltransferase UGT80A2"/>
    <property type="match status" value="1"/>
</dbReference>
<feature type="region of interest" description="Disordered" evidence="8">
    <location>
        <begin position="549"/>
        <end position="570"/>
    </location>
</feature>
<reference evidence="11" key="1">
    <citation type="submission" date="2023-03" db="EMBL/GenBank/DDBJ databases">
        <title>Massive genome expansion in bonnet fungi (Mycena s.s.) driven by repeated elements and novel gene families across ecological guilds.</title>
        <authorList>
            <consortium name="Lawrence Berkeley National Laboratory"/>
            <person name="Harder C.B."/>
            <person name="Miyauchi S."/>
            <person name="Viragh M."/>
            <person name="Kuo A."/>
            <person name="Thoen E."/>
            <person name="Andreopoulos B."/>
            <person name="Lu D."/>
            <person name="Skrede I."/>
            <person name="Drula E."/>
            <person name="Henrissat B."/>
            <person name="Morin E."/>
            <person name="Kohler A."/>
            <person name="Barry K."/>
            <person name="LaButti K."/>
            <person name="Morin E."/>
            <person name="Salamov A."/>
            <person name="Lipzen A."/>
            <person name="Mereny Z."/>
            <person name="Hegedus B."/>
            <person name="Baldrian P."/>
            <person name="Stursova M."/>
            <person name="Weitz H."/>
            <person name="Taylor A."/>
            <person name="Grigoriev I.V."/>
            <person name="Nagy L.G."/>
            <person name="Martin F."/>
            <person name="Kauserud H."/>
        </authorList>
    </citation>
    <scope>NUCLEOTIDE SEQUENCE</scope>
    <source>
        <strain evidence="11">CBHHK067</strain>
    </source>
</reference>
<evidence type="ECO:0000256" key="5">
    <source>
        <dbReference type="ARBA" id="ARBA00029843"/>
    </source>
</evidence>
<feature type="compositionally biased region" description="Acidic residues" evidence="8">
    <location>
        <begin position="110"/>
        <end position="128"/>
    </location>
</feature>
<dbReference type="PANTHER" id="PTHR48050">
    <property type="entry name" value="STEROL 3-BETA-GLUCOSYLTRANSFERASE"/>
    <property type="match status" value="1"/>
</dbReference>
<dbReference type="SUPFAM" id="SSF50729">
    <property type="entry name" value="PH domain-like"/>
    <property type="match status" value="1"/>
</dbReference>
<feature type="compositionally biased region" description="Low complexity" evidence="8">
    <location>
        <begin position="94"/>
        <end position="109"/>
    </location>
</feature>
<keyword evidence="4" id="KW-0808">Transferase</keyword>
<comment type="caution">
    <text evidence="11">The sequence shown here is derived from an EMBL/GenBank/DDBJ whole genome shotgun (WGS) entry which is preliminary data.</text>
</comment>
<dbReference type="FunFam" id="3.40.50.2000:FF:000029">
    <property type="entry name" value="Sterol 3-beta-glucosyltransferase"/>
    <property type="match status" value="1"/>
</dbReference>
<feature type="compositionally biased region" description="Polar residues" evidence="8">
    <location>
        <begin position="555"/>
        <end position="570"/>
    </location>
</feature>
<evidence type="ECO:0000259" key="10">
    <source>
        <dbReference type="Pfam" id="PF06722"/>
    </source>
</evidence>
<dbReference type="InterPro" id="IPR002213">
    <property type="entry name" value="UDP_glucos_trans"/>
</dbReference>
<evidence type="ECO:0000256" key="4">
    <source>
        <dbReference type="ARBA" id="ARBA00022679"/>
    </source>
</evidence>
<feature type="domain" description="Glycosyltransferase family 28 N-terminal" evidence="9">
    <location>
        <begin position="623"/>
        <end position="756"/>
    </location>
</feature>
<dbReference type="InterPro" id="IPR050426">
    <property type="entry name" value="Glycosyltransferase_28"/>
</dbReference>
<evidence type="ECO:0000256" key="7">
    <source>
        <dbReference type="ARBA" id="ARBA00049453"/>
    </source>
</evidence>
<feature type="domain" description="Erythromycin biosynthesis protein CIII-like C-terminal" evidence="10">
    <location>
        <begin position="911"/>
        <end position="1017"/>
    </location>
</feature>
<evidence type="ECO:0000256" key="8">
    <source>
        <dbReference type="SAM" id="MobiDB-lite"/>
    </source>
</evidence>
<feature type="region of interest" description="Disordered" evidence="8">
    <location>
        <begin position="94"/>
        <end position="129"/>
    </location>
</feature>
<feature type="compositionally biased region" description="Polar residues" evidence="8">
    <location>
        <begin position="1"/>
        <end position="21"/>
    </location>
</feature>
<accession>A0AAD7CYB1</accession>
<dbReference type="GO" id="GO:0005975">
    <property type="term" value="P:carbohydrate metabolic process"/>
    <property type="evidence" value="ECO:0007669"/>
    <property type="project" value="InterPro"/>
</dbReference>
<evidence type="ECO:0000256" key="6">
    <source>
        <dbReference type="ARBA" id="ARBA00047886"/>
    </source>
</evidence>
<evidence type="ECO:0000256" key="2">
    <source>
        <dbReference type="ARBA" id="ARBA00012650"/>
    </source>
</evidence>